<evidence type="ECO:0000313" key="1">
    <source>
        <dbReference type="EMBL" id="MDY8108728.1"/>
    </source>
</evidence>
<reference evidence="1 2" key="1">
    <citation type="submission" date="2023-12" db="EMBL/GenBank/DDBJ databases">
        <title>Description of Novel Strain Fulvimarina sp. 2208YS6-2-32 isolated from Uroteuthis (Photololigo) edulis.</title>
        <authorList>
            <person name="Park J.-S."/>
        </authorList>
    </citation>
    <scope>NUCLEOTIDE SEQUENCE [LARGE SCALE GENOMIC DNA]</scope>
    <source>
        <strain evidence="1 2">2208YS6-2-32</strain>
    </source>
</reference>
<evidence type="ECO:0000313" key="2">
    <source>
        <dbReference type="Proteomes" id="UP001294412"/>
    </source>
</evidence>
<dbReference type="SUPFAM" id="SSF54909">
    <property type="entry name" value="Dimeric alpha+beta barrel"/>
    <property type="match status" value="1"/>
</dbReference>
<gene>
    <name evidence="1" type="ORF">U0C82_06145</name>
</gene>
<comment type="caution">
    <text evidence="1">The sequence shown here is derived from an EMBL/GenBank/DDBJ whole genome shotgun (WGS) entry which is preliminary data.</text>
</comment>
<dbReference type="InterPro" id="IPR011008">
    <property type="entry name" value="Dimeric_a/b-barrel"/>
</dbReference>
<dbReference type="Proteomes" id="UP001294412">
    <property type="component" value="Unassembled WGS sequence"/>
</dbReference>
<proteinExistence type="predicted"/>
<accession>A0ABU5I1T1</accession>
<name>A0ABU5I1T1_9HYPH</name>
<sequence length="222" mass="24067">MDQGLLGTGVLAIWNGIAPGKESDFLRWHVGEHIPERIGVPGFLRARRYFALEGEPAYFNFYEVETPEVLLSAAYLERLNDPSDLTRAIVPHFTDTSRTLCDVAATRSIGVAGTVLTLRFDETVLDAAGISERLASAPDVSGVHCLMRTYNGPSDTSESKMRRERDGSSAAIVLVESASPNALRSINRSVLDATGLSDFGLPSPTHRGIYQLDYLLAALAAD</sequence>
<organism evidence="1 2">
    <name type="scientific">Fulvimarina uroteuthidis</name>
    <dbReference type="NCBI Taxonomy" id="3098149"/>
    <lineage>
        <taxon>Bacteria</taxon>
        <taxon>Pseudomonadati</taxon>
        <taxon>Pseudomonadota</taxon>
        <taxon>Alphaproteobacteria</taxon>
        <taxon>Hyphomicrobiales</taxon>
        <taxon>Aurantimonadaceae</taxon>
        <taxon>Fulvimarina</taxon>
    </lineage>
</organism>
<protein>
    <submittedName>
        <fullName evidence="1">DUF4286 family protein</fullName>
    </submittedName>
</protein>
<dbReference type="EMBL" id="JAXLPB010000002">
    <property type="protein sequence ID" value="MDY8108728.1"/>
    <property type="molecule type" value="Genomic_DNA"/>
</dbReference>
<dbReference type="RefSeq" id="WP_322186201.1">
    <property type="nucleotide sequence ID" value="NZ_JAXLPB010000002.1"/>
</dbReference>
<keyword evidence="2" id="KW-1185">Reference proteome</keyword>